<dbReference type="PROSITE" id="PS52004">
    <property type="entry name" value="KS3_2"/>
    <property type="match status" value="1"/>
</dbReference>
<feature type="non-terminal residue" evidence="4">
    <location>
        <position position="228"/>
    </location>
</feature>
<dbReference type="InterPro" id="IPR014031">
    <property type="entry name" value="Ketoacyl_synth_C"/>
</dbReference>
<dbReference type="Gene3D" id="3.30.70.3290">
    <property type="match status" value="1"/>
</dbReference>
<evidence type="ECO:0000256" key="1">
    <source>
        <dbReference type="ARBA" id="ARBA00022450"/>
    </source>
</evidence>
<keyword evidence="1" id="KW-0596">Phosphopantetheine</keyword>
<sequence>EGHGTGTAVGDPVETTGVARTFGCDGPGVYIGSVKPNVGHSEGASGLTSLIKTVLALEHEVIPPNIKFNTPNPKISFEKLWVPTEPTPWPRNRHLRASVNCFGMGGTNAHVILESAKNFILKTATQNGNMSPRQSESASIPRLLVFSANKIASLETMVQQHQTYLEKNPDSLIDLAYTLSAKRERLPYRVAAVVDQGPVISVSKDAIVKAPSPSPELAMVFSGHGAQW</sequence>
<dbReference type="AlphaFoldDB" id="C0J6J6"/>
<dbReference type="InterPro" id="IPR020841">
    <property type="entry name" value="PKS_Beta-ketoAc_synthase_dom"/>
</dbReference>
<dbReference type="Pfam" id="PF02801">
    <property type="entry name" value="Ketoacyl-synt_C"/>
    <property type="match status" value="1"/>
</dbReference>
<evidence type="ECO:0000256" key="2">
    <source>
        <dbReference type="ARBA" id="ARBA00022553"/>
    </source>
</evidence>
<dbReference type="CDD" id="cd00833">
    <property type="entry name" value="PKS"/>
    <property type="match status" value="1"/>
</dbReference>
<dbReference type="Gene3D" id="3.40.47.10">
    <property type="match status" value="1"/>
</dbReference>
<reference evidence="4" key="1">
    <citation type="journal article" date="2009" name="Appl. Environ. Microbiol.">
        <title>Insect-specific polyketide synthases (PKSs), potential PKS-nonribosomal peptide synthetase hybrids, and novel PKS clades in tropical fungi.</title>
        <authorList>
            <person name="Amnuaykanjanasin A."/>
            <person name="Phonghanpot S."/>
            <person name="Sengpanich N."/>
            <person name="Cheevadhanarak S."/>
            <person name="Tanticharoen M."/>
        </authorList>
    </citation>
    <scope>NUCLEOTIDE SEQUENCE</scope>
    <source>
        <strain evidence="4">BCC1571</strain>
    </source>
</reference>
<dbReference type="Pfam" id="PF16197">
    <property type="entry name" value="KAsynt_C_assoc"/>
    <property type="match status" value="1"/>
</dbReference>
<dbReference type="Gene3D" id="3.40.366.10">
    <property type="entry name" value="Malonyl-Coenzyme A Acyl Carrier Protein, domain 2"/>
    <property type="match status" value="1"/>
</dbReference>
<protein>
    <submittedName>
        <fullName evidence="4">Putative polyketide synthase</fullName>
    </submittedName>
</protein>
<feature type="non-terminal residue" evidence="4">
    <location>
        <position position="1"/>
    </location>
</feature>
<dbReference type="GO" id="GO:0044550">
    <property type="term" value="P:secondary metabolite biosynthetic process"/>
    <property type="evidence" value="ECO:0007669"/>
    <property type="project" value="TreeGrafter"/>
</dbReference>
<dbReference type="GO" id="GO:0006633">
    <property type="term" value="P:fatty acid biosynthetic process"/>
    <property type="evidence" value="ECO:0007669"/>
    <property type="project" value="TreeGrafter"/>
</dbReference>
<proteinExistence type="predicted"/>
<dbReference type="GO" id="GO:0004312">
    <property type="term" value="F:fatty acid synthase activity"/>
    <property type="evidence" value="ECO:0007669"/>
    <property type="project" value="TreeGrafter"/>
</dbReference>
<dbReference type="PANTHER" id="PTHR43775">
    <property type="entry name" value="FATTY ACID SYNTHASE"/>
    <property type="match status" value="1"/>
</dbReference>
<evidence type="ECO:0000259" key="3">
    <source>
        <dbReference type="PROSITE" id="PS52004"/>
    </source>
</evidence>
<dbReference type="InterPro" id="IPR001227">
    <property type="entry name" value="Ac_transferase_dom_sf"/>
</dbReference>
<feature type="domain" description="Ketosynthase family 3 (KS3)" evidence="3">
    <location>
        <begin position="1"/>
        <end position="115"/>
    </location>
</feature>
<dbReference type="SUPFAM" id="SSF53901">
    <property type="entry name" value="Thiolase-like"/>
    <property type="match status" value="1"/>
</dbReference>
<dbReference type="InterPro" id="IPR050091">
    <property type="entry name" value="PKS_NRPS_Biosynth_Enz"/>
</dbReference>
<accession>C0J6J6</accession>
<evidence type="ECO:0000313" key="4">
    <source>
        <dbReference type="EMBL" id="ACN43273.1"/>
    </source>
</evidence>
<dbReference type="EMBL" id="EU862516">
    <property type="protein sequence ID" value="ACN43273.1"/>
    <property type="molecule type" value="Genomic_DNA"/>
</dbReference>
<dbReference type="InterPro" id="IPR016039">
    <property type="entry name" value="Thiolase-like"/>
</dbReference>
<keyword evidence="2" id="KW-0597">Phosphoprotein</keyword>
<organism evidence="4">
    <name type="scientific">Hymenostilbe sp. BCC1571</name>
    <dbReference type="NCBI Taxonomy" id="577458"/>
    <lineage>
        <taxon>Eukaryota</taxon>
        <taxon>Fungi</taxon>
        <taxon>Dikarya</taxon>
        <taxon>Ascomycota</taxon>
        <taxon>Pezizomycotina</taxon>
        <taxon>Sordariomycetes</taxon>
        <taxon>Hypocreomycetidae</taxon>
        <taxon>Hypocreales</taxon>
        <taxon>Ophiocordycipitaceae</taxon>
        <taxon>Hymenostilbe</taxon>
    </lineage>
</organism>
<dbReference type="SMART" id="SM00825">
    <property type="entry name" value="PKS_KS"/>
    <property type="match status" value="1"/>
</dbReference>
<dbReference type="PANTHER" id="PTHR43775:SF37">
    <property type="entry name" value="SI:DKEY-61P9.11"/>
    <property type="match status" value="1"/>
</dbReference>
<name>C0J6J6_9HYPO</name>
<dbReference type="InterPro" id="IPR032821">
    <property type="entry name" value="PKS_assoc"/>
</dbReference>